<feature type="transmembrane region" description="Helical" evidence="6">
    <location>
        <begin position="185"/>
        <end position="206"/>
    </location>
</feature>
<name>A0A1Y1W4K4_9FUNG</name>
<reference evidence="8 9" key="1">
    <citation type="submission" date="2016-07" db="EMBL/GenBank/DDBJ databases">
        <title>Pervasive Adenine N6-methylation of Active Genes in Fungi.</title>
        <authorList>
            <consortium name="DOE Joint Genome Institute"/>
            <person name="Mondo S.J."/>
            <person name="Dannebaum R.O."/>
            <person name="Kuo R.C."/>
            <person name="Labutti K."/>
            <person name="Haridas S."/>
            <person name="Kuo A."/>
            <person name="Salamov A."/>
            <person name="Ahrendt S.R."/>
            <person name="Lipzen A."/>
            <person name="Sullivan W."/>
            <person name="Andreopoulos W.B."/>
            <person name="Clum A."/>
            <person name="Lindquist E."/>
            <person name="Daum C."/>
            <person name="Ramamoorthy G.K."/>
            <person name="Gryganskyi A."/>
            <person name="Culley D."/>
            <person name="Magnuson J.K."/>
            <person name="James T.Y."/>
            <person name="O'Malley M.A."/>
            <person name="Stajich J.E."/>
            <person name="Spatafora J.W."/>
            <person name="Visel A."/>
            <person name="Grigoriev I.V."/>
        </authorList>
    </citation>
    <scope>NUCLEOTIDE SEQUENCE [LARGE SCALE GENOMIC DNA]</scope>
    <source>
        <strain evidence="8 9">ATCC 12442</strain>
    </source>
</reference>
<keyword evidence="2 6" id="KW-0812">Transmembrane</keyword>
<comment type="caution">
    <text evidence="8">The sequence shown here is derived from an EMBL/GenBank/DDBJ whole genome shotgun (WGS) entry which is preliminary data.</text>
</comment>
<evidence type="ECO:0000256" key="3">
    <source>
        <dbReference type="ARBA" id="ARBA00022989"/>
    </source>
</evidence>
<feature type="domain" description="MARVEL" evidence="7">
    <location>
        <begin position="115"/>
        <end position="238"/>
    </location>
</feature>
<dbReference type="GO" id="GO:0016020">
    <property type="term" value="C:membrane"/>
    <property type="evidence" value="ECO:0007669"/>
    <property type="project" value="UniProtKB-SubCell"/>
</dbReference>
<feature type="compositionally biased region" description="Basic and acidic residues" evidence="5">
    <location>
        <begin position="69"/>
        <end position="78"/>
    </location>
</feature>
<keyword evidence="3 6" id="KW-1133">Transmembrane helix</keyword>
<dbReference type="OrthoDB" id="5554325at2759"/>
<evidence type="ECO:0000256" key="2">
    <source>
        <dbReference type="ARBA" id="ARBA00022692"/>
    </source>
</evidence>
<dbReference type="EMBL" id="MCFD01000009">
    <property type="protein sequence ID" value="ORX68469.1"/>
    <property type="molecule type" value="Genomic_DNA"/>
</dbReference>
<dbReference type="AlphaFoldDB" id="A0A1Y1W4K4"/>
<dbReference type="RefSeq" id="XP_040742251.1">
    <property type="nucleotide sequence ID" value="XM_040890420.1"/>
</dbReference>
<evidence type="ECO:0000313" key="9">
    <source>
        <dbReference type="Proteomes" id="UP000193922"/>
    </source>
</evidence>
<evidence type="ECO:0000256" key="1">
    <source>
        <dbReference type="ARBA" id="ARBA00004141"/>
    </source>
</evidence>
<evidence type="ECO:0000256" key="4">
    <source>
        <dbReference type="ARBA" id="ARBA00023136"/>
    </source>
</evidence>
<feature type="transmembrane region" description="Helical" evidence="6">
    <location>
        <begin position="110"/>
        <end position="131"/>
    </location>
</feature>
<evidence type="ECO:0000256" key="6">
    <source>
        <dbReference type="SAM" id="Phobius"/>
    </source>
</evidence>
<evidence type="ECO:0000313" key="8">
    <source>
        <dbReference type="EMBL" id="ORX68469.1"/>
    </source>
</evidence>
<gene>
    <name evidence="8" type="ORF">DL89DRAFT_293724</name>
</gene>
<accession>A0A1Y1W4K4</accession>
<sequence length="240" mass="25914">MSSSYQFPQANKSAYDTDGAEGYLEPVRISSATPAPHQPSVDITAMGEPEYRPYAGSYSAAPAGNVQNDQEKSRATSKDHKRSMSKGNEFADDGDMLGIAEMSHLRACRLCTYLMIRILQIVLAIACLGLMANSRTKAGSDLGGIVPNTTIVFYVVGGVTAVVAAVSIALNLFRRTRVYIRTSRLEWSSLVLNSLIFAMWMILVLIDVVAVDCSTKDGGSWCKKMKVGLAMALISAMLIS</sequence>
<dbReference type="InterPro" id="IPR008253">
    <property type="entry name" value="Marvel"/>
</dbReference>
<proteinExistence type="predicted"/>
<comment type="subcellular location">
    <subcellularLocation>
        <location evidence="1">Membrane</location>
        <topology evidence="1">Multi-pass membrane protein</topology>
    </subcellularLocation>
</comment>
<keyword evidence="4 6" id="KW-0472">Membrane</keyword>
<dbReference type="Pfam" id="PF01284">
    <property type="entry name" value="MARVEL"/>
    <property type="match status" value="1"/>
</dbReference>
<evidence type="ECO:0000259" key="7">
    <source>
        <dbReference type="Pfam" id="PF01284"/>
    </source>
</evidence>
<keyword evidence="9" id="KW-1185">Reference proteome</keyword>
<dbReference type="GeneID" id="63807068"/>
<feature type="transmembrane region" description="Helical" evidence="6">
    <location>
        <begin position="151"/>
        <end position="173"/>
    </location>
</feature>
<evidence type="ECO:0000256" key="5">
    <source>
        <dbReference type="SAM" id="MobiDB-lite"/>
    </source>
</evidence>
<dbReference type="Proteomes" id="UP000193922">
    <property type="component" value="Unassembled WGS sequence"/>
</dbReference>
<organism evidence="8 9">
    <name type="scientific">Linderina pennispora</name>
    <dbReference type="NCBI Taxonomy" id="61395"/>
    <lineage>
        <taxon>Eukaryota</taxon>
        <taxon>Fungi</taxon>
        <taxon>Fungi incertae sedis</taxon>
        <taxon>Zoopagomycota</taxon>
        <taxon>Kickxellomycotina</taxon>
        <taxon>Kickxellomycetes</taxon>
        <taxon>Kickxellales</taxon>
        <taxon>Kickxellaceae</taxon>
        <taxon>Linderina</taxon>
    </lineage>
</organism>
<feature type="region of interest" description="Disordered" evidence="5">
    <location>
        <begin position="25"/>
        <end position="89"/>
    </location>
</feature>
<protein>
    <recommendedName>
        <fullName evidence="7">MARVEL domain-containing protein</fullName>
    </recommendedName>
</protein>